<evidence type="ECO:0008006" key="3">
    <source>
        <dbReference type="Google" id="ProtNLM"/>
    </source>
</evidence>
<keyword evidence="2" id="KW-1185">Reference proteome</keyword>
<gene>
    <name evidence="1" type="ORF">SKC37_09110</name>
</gene>
<sequence>MKNTLFLALTLSLFGCKTSYKSIRKAFIGTWHLSSSTINTLDKGMIMYSPDGHMVALLSRNDSLIIGYSGKYKINTKESVVTHFRDFYPLIPFPKGTPVPIFIRDYSFSENGQVLTLKPKETKGQELVWRKVSSR</sequence>
<name>A0ABW6DJY1_9BACT</name>
<evidence type="ECO:0000313" key="1">
    <source>
        <dbReference type="EMBL" id="MFD3408813.1"/>
    </source>
</evidence>
<accession>A0ABW6DJY1</accession>
<comment type="caution">
    <text evidence="1">The sequence shown here is derived from an EMBL/GenBank/DDBJ whole genome shotgun (WGS) entry which is preliminary data.</text>
</comment>
<dbReference type="EMBL" id="JBBKXX010000003">
    <property type="protein sequence ID" value="MFD3408813.1"/>
    <property type="molecule type" value="Genomic_DNA"/>
</dbReference>
<dbReference type="RefSeq" id="WP_377981175.1">
    <property type="nucleotide sequence ID" value="NZ_JBBKXX010000003.1"/>
</dbReference>
<protein>
    <recommendedName>
        <fullName evidence="3">Lipocalin-like domain-containing protein</fullName>
    </recommendedName>
</protein>
<reference evidence="1 2" key="1">
    <citation type="submission" date="2024-03" db="EMBL/GenBank/DDBJ databases">
        <title>Aquirufa genome sequencing.</title>
        <authorList>
            <person name="Pitt A."/>
            <person name="Hahn M.W."/>
        </authorList>
    </citation>
    <scope>NUCLEOTIDE SEQUENCE [LARGE SCALE GENOMIC DNA]</scope>
    <source>
        <strain evidence="1 2">HETE-83D</strain>
    </source>
</reference>
<dbReference type="Proteomes" id="UP001598019">
    <property type="component" value="Unassembled WGS sequence"/>
</dbReference>
<dbReference type="PROSITE" id="PS51257">
    <property type="entry name" value="PROKAR_LIPOPROTEIN"/>
    <property type="match status" value="1"/>
</dbReference>
<proteinExistence type="predicted"/>
<evidence type="ECO:0000313" key="2">
    <source>
        <dbReference type="Proteomes" id="UP001598019"/>
    </source>
</evidence>
<organism evidence="1 2">
    <name type="scientific">Aquirufa esocilacus</name>
    <dbReference type="NCBI Taxonomy" id="3096513"/>
    <lineage>
        <taxon>Bacteria</taxon>
        <taxon>Pseudomonadati</taxon>
        <taxon>Bacteroidota</taxon>
        <taxon>Cytophagia</taxon>
        <taxon>Cytophagales</taxon>
        <taxon>Flectobacillaceae</taxon>
        <taxon>Aquirufa</taxon>
    </lineage>
</organism>